<accession>A0ABV3R6L9</accession>
<sequence>KYAEWLNKLDAKEASSKEEFANHFRAKYPGEKMPIWIAVELLDFGPLSIFLSGMRYPDLQRISNSYGLQQPHLVKSWIRSMSALRNVCAHHSRLWNKPLIDQPALPAKGAVPELDHLASAPGGNQRLYAALAVMKFLLKRVNPRTKWADRLKAHVSTFPNAPNIKLADAGFPVDWETLPLWS</sequence>
<dbReference type="Proteomes" id="UP001556196">
    <property type="component" value="Unassembled WGS sequence"/>
</dbReference>
<comment type="caution">
    <text evidence="1">The sequence shown here is derived from an EMBL/GenBank/DDBJ whole genome shotgun (WGS) entry which is preliminary data.</text>
</comment>
<feature type="non-terminal residue" evidence="1">
    <location>
        <position position="1"/>
    </location>
</feature>
<evidence type="ECO:0000313" key="1">
    <source>
        <dbReference type="EMBL" id="MEW9808793.1"/>
    </source>
</evidence>
<dbReference type="EMBL" id="JBFOCI010000025">
    <property type="protein sequence ID" value="MEW9808793.1"/>
    <property type="molecule type" value="Genomic_DNA"/>
</dbReference>
<proteinExistence type="predicted"/>
<dbReference type="InterPro" id="IPR011664">
    <property type="entry name" value="Abi_system_AbiD/AbiF-like"/>
</dbReference>
<reference evidence="1 2" key="1">
    <citation type="submission" date="2024-06" db="EMBL/GenBank/DDBJ databases">
        <authorList>
            <person name="Tuo L."/>
        </authorList>
    </citation>
    <scope>NUCLEOTIDE SEQUENCE [LARGE SCALE GENOMIC DNA]</scope>
    <source>
        <strain evidence="1 2">ZMM04-5</strain>
    </source>
</reference>
<keyword evidence="2" id="KW-1185">Reference proteome</keyword>
<gene>
    <name evidence="1" type="ORF">ABUE31_22670</name>
</gene>
<organism evidence="1 2">
    <name type="scientific">Mesorhizobium marinum</name>
    <dbReference type="NCBI Taxonomy" id="3228790"/>
    <lineage>
        <taxon>Bacteria</taxon>
        <taxon>Pseudomonadati</taxon>
        <taxon>Pseudomonadota</taxon>
        <taxon>Alphaproteobacteria</taxon>
        <taxon>Hyphomicrobiales</taxon>
        <taxon>Phyllobacteriaceae</taxon>
        <taxon>Mesorhizobium</taxon>
    </lineage>
</organism>
<dbReference type="RefSeq" id="WP_367726034.1">
    <property type="nucleotide sequence ID" value="NZ_JBFOCI010000025.1"/>
</dbReference>
<dbReference type="Pfam" id="PF07751">
    <property type="entry name" value="Abi_2"/>
    <property type="match status" value="1"/>
</dbReference>
<protein>
    <submittedName>
        <fullName evidence="1">Abi family protein</fullName>
    </submittedName>
</protein>
<name>A0ABV3R6L9_9HYPH</name>
<evidence type="ECO:0000313" key="2">
    <source>
        <dbReference type="Proteomes" id="UP001556196"/>
    </source>
</evidence>